<reference evidence="2 3" key="1">
    <citation type="journal article" date="2016" name="Sci. Rep.">
        <title>A novel ammonia-oxidizing archaeon from wastewater treatment plant: Its enrichment, physiological and genomic characteristics.</title>
        <authorList>
            <person name="Li Y."/>
            <person name="Ding K."/>
            <person name="Wen X."/>
            <person name="Zhang B."/>
            <person name="Shen B."/>
            <person name="Yang Y."/>
        </authorList>
    </citation>
    <scope>NUCLEOTIDE SEQUENCE [LARGE SCALE GENOMIC DNA]</scope>
    <source>
        <strain evidence="2 3">SAT1</strain>
    </source>
</reference>
<organism evidence="2 3">
    <name type="scientific">Candidatus Nitrosotenuis cloacae</name>
    <dbReference type="NCBI Taxonomy" id="1603555"/>
    <lineage>
        <taxon>Archaea</taxon>
        <taxon>Nitrososphaerota</taxon>
        <taxon>Candidatus Nitrosotenuis</taxon>
    </lineage>
</organism>
<dbReference type="STRING" id="1603555.SU86_007125"/>
<protein>
    <submittedName>
        <fullName evidence="2">Glutamine--scyllo-inositol aminotransferase</fullName>
    </submittedName>
</protein>
<name>A0A3G1B4V0_9ARCH</name>
<dbReference type="Proteomes" id="UP000266745">
    <property type="component" value="Chromosome"/>
</dbReference>
<accession>A0A3G1B4V0</accession>
<dbReference type="InterPro" id="IPR015422">
    <property type="entry name" value="PyrdxlP-dep_Trfase_small"/>
</dbReference>
<keyword evidence="2" id="KW-0032">Aminotransferase</keyword>
<dbReference type="Gene3D" id="3.90.1150.10">
    <property type="entry name" value="Aspartate Aminotransferase, domain 1"/>
    <property type="match status" value="1"/>
</dbReference>
<dbReference type="SUPFAM" id="SSF53383">
    <property type="entry name" value="PLP-dependent transferases"/>
    <property type="match status" value="1"/>
</dbReference>
<dbReference type="Gene3D" id="3.40.640.10">
    <property type="entry name" value="Type I PLP-dependent aspartate aminotransferase-like (Major domain)"/>
    <property type="match status" value="1"/>
</dbReference>
<comment type="similarity">
    <text evidence="1">Belongs to the DegT/DnrJ/EryC1 family.</text>
</comment>
<dbReference type="CDD" id="cd00616">
    <property type="entry name" value="AHBA_syn"/>
    <property type="match status" value="1"/>
</dbReference>
<evidence type="ECO:0000313" key="3">
    <source>
        <dbReference type="Proteomes" id="UP000266745"/>
    </source>
</evidence>
<dbReference type="Pfam" id="PF01041">
    <property type="entry name" value="DegT_DnrJ_EryC1"/>
    <property type="match status" value="1"/>
</dbReference>
<dbReference type="EMBL" id="CP011097">
    <property type="protein sequence ID" value="AJZ76706.1"/>
    <property type="molecule type" value="Genomic_DNA"/>
</dbReference>
<dbReference type="PANTHER" id="PTHR30244:SF34">
    <property type="entry name" value="DTDP-4-AMINO-4,6-DIDEOXYGALACTOSE TRANSAMINASE"/>
    <property type="match status" value="1"/>
</dbReference>
<dbReference type="OrthoDB" id="10355at2157"/>
<dbReference type="InterPro" id="IPR000653">
    <property type="entry name" value="DegT/StrS_aminotransferase"/>
</dbReference>
<dbReference type="PIRSF" id="PIRSF000390">
    <property type="entry name" value="PLP_StrS"/>
    <property type="match status" value="1"/>
</dbReference>
<dbReference type="PANTHER" id="PTHR30244">
    <property type="entry name" value="TRANSAMINASE"/>
    <property type="match status" value="1"/>
</dbReference>
<dbReference type="KEGG" id="tah:SU86_007125"/>
<proteinExistence type="inferred from homology"/>
<dbReference type="GO" id="GO:0030170">
    <property type="term" value="F:pyridoxal phosphate binding"/>
    <property type="evidence" value="ECO:0007669"/>
    <property type="project" value="TreeGrafter"/>
</dbReference>
<dbReference type="GO" id="GO:0008483">
    <property type="term" value="F:transaminase activity"/>
    <property type="evidence" value="ECO:0007669"/>
    <property type="project" value="UniProtKB-KW"/>
</dbReference>
<keyword evidence="1" id="KW-0663">Pyridoxal phosphate</keyword>
<keyword evidence="2" id="KW-0808">Transferase</keyword>
<dbReference type="GO" id="GO:0000271">
    <property type="term" value="P:polysaccharide biosynthetic process"/>
    <property type="evidence" value="ECO:0007669"/>
    <property type="project" value="TreeGrafter"/>
</dbReference>
<dbReference type="InterPro" id="IPR015421">
    <property type="entry name" value="PyrdxlP-dep_Trfase_major"/>
</dbReference>
<evidence type="ECO:0000313" key="2">
    <source>
        <dbReference type="EMBL" id="AJZ76706.1"/>
    </source>
</evidence>
<evidence type="ECO:0000256" key="1">
    <source>
        <dbReference type="RuleBase" id="RU004508"/>
    </source>
</evidence>
<gene>
    <name evidence="2" type="ORF">SU86_007125</name>
</gene>
<dbReference type="AlphaFoldDB" id="A0A3G1B4V0"/>
<keyword evidence="3" id="KW-1185">Reference proteome</keyword>
<dbReference type="InterPro" id="IPR015424">
    <property type="entry name" value="PyrdxlP-dep_Trfase"/>
</dbReference>
<sequence>MNQIKLFDPVVSGEEESSIKKIFKNGFWASGAGIGRVNDFEKKFRAYVNSKDCIAVNSGTAALHLALSVLDIKNKEVILPSLSFVSTAHAVVYNGGKPIFAEVDPQTLCIDPSDIKKKITKNTKAILPVHFAGMPANLSQLKHIKEEFDLALIEDAAHACGAKYAGKKIGSHGDMVCFSFHPVKNLAMPSGGLISVNRSDHRNLRKIFSSKRWCGITDRKDVSYDIKDLGWNFYMNEFSAAIGLIQLKKLDRLNSKRKKIAKRFHNEIHLEQKIPYDKNCSYHFYWILLKNRDRFRKKMKSVGIETGIHYQPIHKFSMYDKHSNLPITEKIGNSIVALPTHPNLSDSDLDLIIDSVNKFS</sequence>